<accession>A0A2A9NF69</accession>
<gene>
    <name evidence="1" type="ORF">AMATHDRAFT_4735</name>
</gene>
<dbReference type="EMBL" id="KZ302023">
    <property type="protein sequence ID" value="PFH49655.1"/>
    <property type="molecule type" value="Genomic_DNA"/>
</dbReference>
<protein>
    <submittedName>
        <fullName evidence="1">Uncharacterized protein</fullName>
    </submittedName>
</protein>
<proteinExistence type="predicted"/>
<dbReference type="Proteomes" id="UP000242287">
    <property type="component" value="Unassembled WGS sequence"/>
</dbReference>
<sequence>MCVSHPVHFTALHWSTFQTTIDAAGMEGDGSIRPSFRTVDYSLALLQDRELNIWARVGYSLTTYAAGMAPQILVCIFFGFGWKTVIIQMASVFDFKPEVTTMGHSFEIGMPLHVCRDGLIKFRVSDSPGYDVSLFWDANENVYGEWSGINNHPTRYAVEFGHLGRSAELKPNTCKGQSNWHHQWELNRAKDISGMLPCNLYAAPESLHAPLAISPR</sequence>
<evidence type="ECO:0000313" key="2">
    <source>
        <dbReference type="Proteomes" id="UP000242287"/>
    </source>
</evidence>
<organism evidence="1 2">
    <name type="scientific">Amanita thiersii Skay4041</name>
    <dbReference type="NCBI Taxonomy" id="703135"/>
    <lineage>
        <taxon>Eukaryota</taxon>
        <taxon>Fungi</taxon>
        <taxon>Dikarya</taxon>
        <taxon>Basidiomycota</taxon>
        <taxon>Agaricomycotina</taxon>
        <taxon>Agaricomycetes</taxon>
        <taxon>Agaricomycetidae</taxon>
        <taxon>Agaricales</taxon>
        <taxon>Pluteineae</taxon>
        <taxon>Amanitaceae</taxon>
        <taxon>Amanita</taxon>
    </lineage>
</organism>
<keyword evidence="2" id="KW-1185">Reference proteome</keyword>
<dbReference type="AlphaFoldDB" id="A0A2A9NF69"/>
<evidence type="ECO:0000313" key="1">
    <source>
        <dbReference type="EMBL" id="PFH49655.1"/>
    </source>
</evidence>
<name>A0A2A9NF69_9AGAR</name>
<reference evidence="1 2" key="1">
    <citation type="submission" date="2014-02" db="EMBL/GenBank/DDBJ databases">
        <title>Transposable element dynamics among asymbiotic and ectomycorrhizal Amanita fungi.</title>
        <authorList>
            <consortium name="DOE Joint Genome Institute"/>
            <person name="Hess J."/>
            <person name="Skrede I."/>
            <person name="Wolfe B."/>
            <person name="LaButti K."/>
            <person name="Ohm R.A."/>
            <person name="Grigoriev I.V."/>
            <person name="Pringle A."/>
        </authorList>
    </citation>
    <scope>NUCLEOTIDE SEQUENCE [LARGE SCALE GENOMIC DNA]</scope>
    <source>
        <strain evidence="1 2">SKay4041</strain>
    </source>
</reference>